<dbReference type="SMART" id="SM00347">
    <property type="entry name" value="HTH_MARR"/>
    <property type="match status" value="1"/>
</dbReference>
<evidence type="ECO:0000259" key="1">
    <source>
        <dbReference type="PROSITE" id="PS50995"/>
    </source>
</evidence>
<dbReference type="PROSITE" id="PS50995">
    <property type="entry name" value="HTH_MARR_2"/>
    <property type="match status" value="1"/>
</dbReference>
<dbReference type="Gene3D" id="1.10.10.10">
    <property type="entry name" value="Winged helix-like DNA-binding domain superfamily/Winged helix DNA-binding domain"/>
    <property type="match status" value="1"/>
</dbReference>
<dbReference type="EMBL" id="CAFBLX010000408">
    <property type="protein sequence ID" value="CAB4925436.1"/>
    <property type="molecule type" value="Genomic_DNA"/>
</dbReference>
<dbReference type="SUPFAM" id="SSF46785">
    <property type="entry name" value="Winged helix' DNA-binding domain"/>
    <property type="match status" value="1"/>
</dbReference>
<evidence type="ECO:0000313" key="2">
    <source>
        <dbReference type="EMBL" id="CAB4925436.1"/>
    </source>
</evidence>
<sequence length="166" mass="18331">MTDASLRELTCARWAEFNPELDTSPMQVVAEIKRIVALLDVAVEPIYAAADVSVAEVELMVPLRYAIEPVTAARLAELLGMTRAGVSKTLGKLERRGFLQRVPSAEDRRSASITLTDQGRRIVDDVFPRELEAHGRLFDVLGARRNRVLEALTTLAESMESGLPSR</sequence>
<feature type="domain" description="HTH marR-type" evidence="1">
    <location>
        <begin position="25"/>
        <end position="161"/>
    </location>
</feature>
<dbReference type="InterPro" id="IPR036390">
    <property type="entry name" value="WH_DNA-bd_sf"/>
</dbReference>
<protein>
    <submittedName>
        <fullName evidence="2">Unannotated protein</fullName>
    </submittedName>
</protein>
<dbReference type="AlphaFoldDB" id="A0A6J7I491"/>
<reference evidence="2" key="1">
    <citation type="submission" date="2020-05" db="EMBL/GenBank/DDBJ databases">
        <authorList>
            <person name="Chiriac C."/>
            <person name="Salcher M."/>
            <person name="Ghai R."/>
            <person name="Kavagutti S V."/>
        </authorList>
    </citation>
    <scope>NUCLEOTIDE SEQUENCE</scope>
</reference>
<name>A0A6J7I491_9ZZZZ</name>
<dbReference type="InterPro" id="IPR000835">
    <property type="entry name" value="HTH_MarR-typ"/>
</dbReference>
<dbReference type="Pfam" id="PF12802">
    <property type="entry name" value="MarR_2"/>
    <property type="match status" value="1"/>
</dbReference>
<dbReference type="PANTHER" id="PTHR33164:SF43">
    <property type="entry name" value="HTH-TYPE TRANSCRIPTIONAL REPRESSOR YETL"/>
    <property type="match status" value="1"/>
</dbReference>
<proteinExistence type="predicted"/>
<dbReference type="GO" id="GO:0006950">
    <property type="term" value="P:response to stress"/>
    <property type="evidence" value="ECO:0007669"/>
    <property type="project" value="TreeGrafter"/>
</dbReference>
<dbReference type="PRINTS" id="PR00598">
    <property type="entry name" value="HTHMARR"/>
</dbReference>
<dbReference type="InterPro" id="IPR036388">
    <property type="entry name" value="WH-like_DNA-bd_sf"/>
</dbReference>
<dbReference type="GO" id="GO:0003700">
    <property type="term" value="F:DNA-binding transcription factor activity"/>
    <property type="evidence" value="ECO:0007669"/>
    <property type="project" value="InterPro"/>
</dbReference>
<dbReference type="PANTHER" id="PTHR33164">
    <property type="entry name" value="TRANSCRIPTIONAL REGULATOR, MARR FAMILY"/>
    <property type="match status" value="1"/>
</dbReference>
<organism evidence="2">
    <name type="scientific">freshwater metagenome</name>
    <dbReference type="NCBI Taxonomy" id="449393"/>
    <lineage>
        <taxon>unclassified sequences</taxon>
        <taxon>metagenomes</taxon>
        <taxon>ecological metagenomes</taxon>
    </lineage>
</organism>
<gene>
    <name evidence="2" type="ORF">UFOPK3472_03804</name>
</gene>
<dbReference type="InterPro" id="IPR039422">
    <property type="entry name" value="MarR/SlyA-like"/>
</dbReference>
<accession>A0A6J7I491</accession>